<dbReference type="AlphaFoldDB" id="A0A0G3I8J0"/>
<organism evidence="1 2">
    <name type="scientific">Candidatus Liberibacter africanus PTSAPSY</name>
    <dbReference type="NCBI Taxonomy" id="1277257"/>
    <lineage>
        <taxon>Bacteria</taxon>
        <taxon>Pseudomonadati</taxon>
        <taxon>Pseudomonadota</taxon>
        <taxon>Alphaproteobacteria</taxon>
        <taxon>Hyphomicrobiales</taxon>
        <taxon>Rhizobiaceae</taxon>
        <taxon>Liberibacter</taxon>
    </lineage>
</organism>
<sequence length="199" mass="21275">MSSVVSLLVGSQENASSEDVVGMVVPISILSYSIEDTFGKLCVRSTAIVGSALGVGVAKKNNSWNAAHEGSSVFAKYQGNIGTRYNLTFARNYLSEIGIDASVRADINIIPHLSSSLSYVISPYVNITSKLSTGLKFVGSITDSTESPGSEIIDRLTPISAYIKYDFTDRLSAYSSVAMRILDDRGAAMTSAISVRYSF</sequence>
<dbReference type="KEGG" id="lau:G293_02100"/>
<evidence type="ECO:0000313" key="1">
    <source>
        <dbReference type="EMBL" id="AKK20052.1"/>
    </source>
</evidence>
<evidence type="ECO:0000313" key="2">
    <source>
        <dbReference type="Proteomes" id="UP000035503"/>
    </source>
</evidence>
<name>A0A0G3I8J0_LIBAF</name>
<accession>A0A0G3I8J0</accession>
<dbReference type="EMBL" id="CP004021">
    <property type="protein sequence ID" value="AKK20052.1"/>
    <property type="molecule type" value="Genomic_DNA"/>
</dbReference>
<proteinExistence type="predicted"/>
<reference evidence="1 2" key="1">
    <citation type="journal article" date="2015" name="Genome Announc.">
        <title>Complete Genome Sequence of 'Candidatus Liberibacter africanus,' a Bacterium Associated with Citrus Huanglongbing.</title>
        <authorList>
            <person name="Lin H."/>
            <person name="Pietersen G."/>
            <person name="Han C."/>
            <person name="Read D.A."/>
            <person name="Lou B."/>
            <person name="Gupta G."/>
            <person name="Civerolo E.L."/>
        </authorList>
    </citation>
    <scope>NUCLEOTIDE SEQUENCE [LARGE SCALE GENOMIC DNA]</scope>
    <source>
        <strain evidence="1 2">PTSAPSY</strain>
    </source>
</reference>
<dbReference type="PATRIC" id="fig|1277257.4.peg.454"/>
<gene>
    <name evidence="1" type="ORF">G293_02100</name>
</gene>
<protein>
    <submittedName>
        <fullName evidence="1">Uncharacterized protein</fullName>
    </submittedName>
</protein>
<dbReference type="Proteomes" id="UP000035503">
    <property type="component" value="Chromosome"/>
</dbReference>
<dbReference type="RefSeq" id="WP_047264096.1">
    <property type="nucleotide sequence ID" value="NZ_CP004021.1"/>
</dbReference>
<keyword evidence="2" id="KW-1185">Reference proteome</keyword>